<evidence type="ECO:0000256" key="5">
    <source>
        <dbReference type="ARBA" id="ARBA00022630"/>
    </source>
</evidence>
<accession>A0A1H6RLU3</accession>
<evidence type="ECO:0000259" key="15">
    <source>
        <dbReference type="PROSITE" id="PS51645"/>
    </source>
</evidence>
<dbReference type="Gene3D" id="3.40.50.620">
    <property type="entry name" value="HUPs"/>
    <property type="match status" value="1"/>
</dbReference>
<dbReference type="PRINTS" id="PR00147">
    <property type="entry name" value="DNAPHOTLYASE"/>
</dbReference>
<dbReference type="NCBIfam" id="NF007955">
    <property type="entry name" value="PRK10674.1"/>
    <property type="match status" value="1"/>
</dbReference>
<dbReference type="GO" id="GO:0000719">
    <property type="term" value="P:photoreactive repair"/>
    <property type="evidence" value="ECO:0007669"/>
    <property type="project" value="UniProtKB-ARBA"/>
</dbReference>
<evidence type="ECO:0000256" key="1">
    <source>
        <dbReference type="ARBA" id="ARBA00001932"/>
    </source>
</evidence>
<dbReference type="InterPro" id="IPR005101">
    <property type="entry name" value="Cryptochr/Photolyase_FAD-bd"/>
</dbReference>
<dbReference type="InterPro" id="IPR014729">
    <property type="entry name" value="Rossmann-like_a/b/a_fold"/>
</dbReference>
<feature type="binding site" evidence="12">
    <location>
        <position position="227"/>
    </location>
    <ligand>
        <name>FAD</name>
        <dbReference type="ChEBI" id="CHEBI:57692"/>
    </ligand>
</feature>
<dbReference type="Gene3D" id="1.10.579.10">
    <property type="entry name" value="DNA Cyclobutane Dipyrimidine Photolyase, subunit A, domain 3"/>
    <property type="match status" value="1"/>
</dbReference>
<evidence type="ECO:0000256" key="13">
    <source>
        <dbReference type="PIRSR" id="PIRSR602081-2"/>
    </source>
</evidence>
<dbReference type="InterPro" id="IPR018394">
    <property type="entry name" value="DNA_photolyase_1_CS_C"/>
</dbReference>
<keyword evidence="5 12" id="KW-0285">Flavoprotein</keyword>
<dbReference type="Pfam" id="PF00875">
    <property type="entry name" value="DNA_photolyase"/>
    <property type="match status" value="1"/>
</dbReference>
<evidence type="ECO:0000256" key="4">
    <source>
        <dbReference type="ARBA" id="ARBA00014046"/>
    </source>
</evidence>
<gene>
    <name evidence="16" type="ORF">SAMN05216201_10144</name>
</gene>
<dbReference type="GO" id="GO:0003677">
    <property type="term" value="F:DNA binding"/>
    <property type="evidence" value="ECO:0007669"/>
    <property type="project" value="TreeGrafter"/>
</dbReference>
<comment type="catalytic activity">
    <reaction evidence="9">
        <text>cyclobutadipyrimidine (in DNA) = 2 pyrimidine residues (in DNA).</text>
        <dbReference type="EC" id="4.1.99.3"/>
    </reaction>
</comment>
<dbReference type="SUPFAM" id="SSF48173">
    <property type="entry name" value="Cryptochrome/photolyase FAD-binding domain"/>
    <property type="match status" value="1"/>
</dbReference>
<evidence type="ECO:0000256" key="10">
    <source>
        <dbReference type="ARBA" id="ARBA00059220"/>
    </source>
</evidence>
<feature type="binding site" evidence="12">
    <location>
        <position position="278"/>
    </location>
    <ligand>
        <name>FAD</name>
        <dbReference type="ChEBI" id="CHEBI:57692"/>
    </ligand>
</feature>
<dbReference type="AlphaFoldDB" id="A0A1H6RLU3"/>
<dbReference type="PROSITE" id="PS51645">
    <property type="entry name" value="PHR_CRY_ALPHA_BETA"/>
    <property type="match status" value="1"/>
</dbReference>
<dbReference type="EC" id="4.1.99.3" evidence="3"/>
<dbReference type="InterPro" id="IPR036134">
    <property type="entry name" value="Crypto/Photolyase_FAD-like_sf"/>
</dbReference>
<organism evidence="16 17">
    <name type="scientific">Pseudomonas linyingensis</name>
    <dbReference type="NCBI Taxonomy" id="915471"/>
    <lineage>
        <taxon>Bacteria</taxon>
        <taxon>Pseudomonadati</taxon>
        <taxon>Pseudomonadota</taxon>
        <taxon>Gammaproteobacteria</taxon>
        <taxon>Pseudomonadales</taxon>
        <taxon>Pseudomonadaceae</taxon>
        <taxon>Pseudomonas</taxon>
    </lineage>
</organism>
<dbReference type="STRING" id="915471.SAMN05216201_10144"/>
<evidence type="ECO:0000256" key="12">
    <source>
        <dbReference type="PIRSR" id="PIRSR602081-1"/>
    </source>
</evidence>
<evidence type="ECO:0000313" key="16">
    <source>
        <dbReference type="EMBL" id="SEI56713.1"/>
    </source>
</evidence>
<reference evidence="17" key="1">
    <citation type="submission" date="2016-10" db="EMBL/GenBank/DDBJ databases">
        <authorList>
            <person name="Varghese N."/>
            <person name="Submissions S."/>
        </authorList>
    </citation>
    <scope>NUCLEOTIDE SEQUENCE [LARGE SCALE GENOMIC DNA]</scope>
    <source>
        <strain evidence="17">LMG 25967</strain>
    </source>
</reference>
<evidence type="ECO:0000256" key="7">
    <source>
        <dbReference type="ARBA" id="ARBA00022991"/>
    </source>
</evidence>
<evidence type="ECO:0000256" key="14">
    <source>
        <dbReference type="RuleBase" id="RU004182"/>
    </source>
</evidence>
<feature type="binding site" evidence="12">
    <location>
        <begin position="379"/>
        <end position="381"/>
    </location>
    <ligand>
        <name>FAD</name>
        <dbReference type="ChEBI" id="CHEBI:57692"/>
    </ligand>
</feature>
<evidence type="ECO:0000256" key="3">
    <source>
        <dbReference type="ARBA" id="ARBA00013149"/>
    </source>
</evidence>
<evidence type="ECO:0000256" key="9">
    <source>
        <dbReference type="ARBA" id="ARBA00033999"/>
    </source>
</evidence>
<dbReference type="InterPro" id="IPR002081">
    <property type="entry name" value="Cryptochrome/DNA_photolyase_1"/>
</dbReference>
<feature type="site" description="Electron transfer via tryptophanyl radical" evidence="13">
    <location>
        <position position="313"/>
    </location>
</feature>
<feature type="binding site" evidence="12">
    <location>
        <begin position="239"/>
        <end position="243"/>
    </location>
    <ligand>
        <name>FAD</name>
        <dbReference type="ChEBI" id="CHEBI:57692"/>
    </ligand>
</feature>
<feature type="site" description="Electron transfer via tryptophanyl radical" evidence="13">
    <location>
        <position position="366"/>
    </location>
</feature>
<dbReference type="GO" id="GO:0009416">
    <property type="term" value="P:response to light stimulus"/>
    <property type="evidence" value="ECO:0007669"/>
    <property type="project" value="TreeGrafter"/>
</dbReference>
<evidence type="ECO:0000256" key="2">
    <source>
        <dbReference type="ARBA" id="ARBA00005862"/>
    </source>
</evidence>
<keyword evidence="17" id="KW-1185">Reference proteome</keyword>
<dbReference type="FunFam" id="1.10.579.10:FF:000003">
    <property type="entry name" value="Deoxyribodipyrimidine photo-lyase"/>
    <property type="match status" value="1"/>
</dbReference>
<dbReference type="GO" id="GO:0071949">
    <property type="term" value="F:FAD binding"/>
    <property type="evidence" value="ECO:0007669"/>
    <property type="project" value="TreeGrafter"/>
</dbReference>
<feature type="site" description="Electron transfer via tryptophanyl radical" evidence="13">
    <location>
        <position position="389"/>
    </location>
</feature>
<keyword evidence="7 14" id="KW-0157">Chromophore</keyword>
<comment type="function">
    <text evidence="10">Involved in repair of UV radiation-induced DNA damage. Catalyzes the light-dependent monomerization (300-600 nm) of cyclobutyl pyrimidine dimers (in cis-syn configuration), which are formed between adjacent bases on the same DNA strand upon exposure to ultraviolet radiation.</text>
</comment>
<dbReference type="Proteomes" id="UP000242930">
    <property type="component" value="Unassembled WGS sequence"/>
</dbReference>
<feature type="binding site" evidence="12">
    <location>
        <begin position="281"/>
        <end position="288"/>
    </location>
    <ligand>
        <name>FAD</name>
        <dbReference type="ChEBI" id="CHEBI:57692"/>
    </ligand>
</feature>
<dbReference type="EMBL" id="FNZE01000001">
    <property type="protein sequence ID" value="SEI56713.1"/>
    <property type="molecule type" value="Genomic_DNA"/>
</dbReference>
<comment type="cofactor">
    <cofactor evidence="12">
        <name>FAD</name>
        <dbReference type="ChEBI" id="CHEBI:57692"/>
    </cofactor>
    <text evidence="12">Binds 1 FAD per subunit.</text>
</comment>
<dbReference type="Pfam" id="PF03441">
    <property type="entry name" value="FAD_binding_7"/>
    <property type="match status" value="1"/>
</dbReference>
<dbReference type="InterPro" id="IPR036155">
    <property type="entry name" value="Crypto/Photolyase_N_sf"/>
</dbReference>
<keyword evidence="6 12" id="KW-0274">FAD</keyword>
<feature type="domain" description="Photolyase/cryptochrome alpha/beta" evidence="15">
    <location>
        <begin position="1"/>
        <end position="135"/>
    </location>
</feature>
<dbReference type="OrthoDB" id="9772484at2"/>
<protein>
    <recommendedName>
        <fullName evidence="4">Deoxyribodipyrimidine photo-lyase</fullName>
        <ecNumber evidence="3">4.1.99.3</ecNumber>
    </recommendedName>
    <alternativeName>
        <fullName evidence="8">DNA photolyase</fullName>
    </alternativeName>
    <alternativeName>
        <fullName evidence="11">Photoreactivating enzyme</fullName>
    </alternativeName>
</protein>
<evidence type="ECO:0000313" key="17">
    <source>
        <dbReference type="Proteomes" id="UP000242930"/>
    </source>
</evidence>
<comment type="cofactor">
    <cofactor evidence="1">
        <name>(6R)-5,10-methylene-5,6,7,8-tetrahydrofolate</name>
        <dbReference type="ChEBI" id="CHEBI:15636"/>
    </cofactor>
</comment>
<comment type="similarity">
    <text evidence="2">Belongs to the DNA photolyase class-1 family.</text>
</comment>
<dbReference type="GO" id="GO:0003904">
    <property type="term" value="F:deoxyribodipyrimidine photo-lyase activity"/>
    <property type="evidence" value="ECO:0007669"/>
    <property type="project" value="UniProtKB-EC"/>
</dbReference>
<dbReference type="SUPFAM" id="SSF52425">
    <property type="entry name" value="Cryptochrome/photolyase, N-terminal domain"/>
    <property type="match status" value="1"/>
</dbReference>
<comment type="similarity">
    <text evidence="14">Belongs to the DNA photolyase family.</text>
</comment>
<dbReference type="PANTHER" id="PTHR11455">
    <property type="entry name" value="CRYPTOCHROME"/>
    <property type="match status" value="1"/>
</dbReference>
<dbReference type="InterPro" id="IPR006050">
    <property type="entry name" value="DNA_photolyase_N"/>
</dbReference>
<sequence>MTRLVWLRSDLRVRDNTALAAAAAAGNGPLLAVWLIAPAQWREHDDAACKIDFWLRNLAELAQNLAALNIPLLLRTAERWDDAPAVLLQLCREHGISAVHVNAEYGVHEQRRDQAVAATLESAGIAWHSHLDQLLFAPGSVLTKSGGYFQVFSQFRKACYARLAQGLPALQPLPRIQAASGIASDPLPAIIDGFPTPSASLRQLWPAGEATAHRQLASFADEHLAWYASQRDFPAQPGTSALSPYLAAGVLSPRQCLHVALQVNGGEFADGNPGVVTWISELLWREFYKHILVGYPRVSMGRAFRSETEALAWRDAPADLEAWQQGRTGIPIVDAAMRQLLATGWMHNRLRMIVAMFLTKNLLIDWRHGERWFMRQLIDGDLAANNGGWQWSASTGTDAAPYFRIFNPLTQAQRFDPDGAFIRQWLPELAALDKRDIHNLATLGGLFGLPGYPRPIVDLARSRERALAAFKALDQSPDAQSA</sequence>
<dbReference type="PROSITE" id="PS00394">
    <property type="entry name" value="DNA_PHOTOLYASES_1_1"/>
    <property type="match status" value="1"/>
</dbReference>
<proteinExistence type="inferred from homology"/>
<evidence type="ECO:0000256" key="11">
    <source>
        <dbReference type="ARBA" id="ARBA00083107"/>
    </source>
</evidence>
<dbReference type="PANTHER" id="PTHR11455:SF9">
    <property type="entry name" value="CRYPTOCHROME CIRCADIAN CLOCK 5 ISOFORM X1"/>
    <property type="match status" value="1"/>
</dbReference>
<dbReference type="RefSeq" id="WP_090305080.1">
    <property type="nucleotide sequence ID" value="NZ_FNZE01000001.1"/>
</dbReference>
<name>A0A1H6RLU3_9PSED</name>
<evidence type="ECO:0000256" key="6">
    <source>
        <dbReference type="ARBA" id="ARBA00022827"/>
    </source>
</evidence>
<evidence type="ECO:0000256" key="8">
    <source>
        <dbReference type="ARBA" id="ARBA00031671"/>
    </source>
</evidence>
<keyword evidence="16" id="KW-0456">Lyase</keyword>
<dbReference type="Gene3D" id="1.25.40.80">
    <property type="match status" value="1"/>
</dbReference>